<organism evidence="11 12">
    <name type="scientific">Blomia tropicalis</name>
    <name type="common">Mite</name>
    <dbReference type="NCBI Taxonomy" id="40697"/>
    <lineage>
        <taxon>Eukaryota</taxon>
        <taxon>Metazoa</taxon>
        <taxon>Ecdysozoa</taxon>
        <taxon>Arthropoda</taxon>
        <taxon>Chelicerata</taxon>
        <taxon>Arachnida</taxon>
        <taxon>Acari</taxon>
        <taxon>Acariformes</taxon>
        <taxon>Sarcoptiformes</taxon>
        <taxon>Astigmata</taxon>
        <taxon>Glycyphagoidea</taxon>
        <taxon>Echimyopodidae</taxon>
        <taxon>Blomia</taxon>
    </lineage>
</organism>
<dbReference type="GO" id="GO:0008270">
    <property type="term" value="F:zinc ion binding"/>
    <property type="evidence" value="ECO:0007669"/>
    <property type="project" value="UniProtKB-KW"/>
</dbReference>
<gene>
    <name evidence="11" type="ORF">RDWZM_005284</name>
</gene>
<evidence type="ECO:0000256" key="4">
    <source>
        <dbReference type="ARBA" id="ARBA00022833"/>
    </source>
</evidence>
<dbReference type="OMA" id="HSATKRI"/>
<dbReference type="InterPro" id="IPR036443">
    <property type="entry name" value="Znf_RanBP2_sf"/>
</dbReference>
<dbReference type="GO" id="GO:0005634">
    <property type="term" value="C:nucleus"/>
    <property type="evidence" value="ECO:0007669"/>
    <property type="project" value="UniProtKB-SubCell"/>
</dbReference>
<feature type="region of interest" description="Disordered" evidence="9">
    <location>
        <begin position="32"/>
        <end position="204"/>
    </location>
</feature>
<evidence type="ECO:0000256" key="9">
    <source>
        <dbReference type="SAM" id="MobiDB-lite"/>
    </source>
</evidence>
<dbReference type="EMBL" id="JAPWDV010000002">
    <property type="protein sequence ID" value="KAJ6219472.1"/>
    <property type="molecule type" value="Genomic_DNA"/>
</dbReference>
<evidence type="ECO:0000256" key="5">
    <source>
        <dbReference type="ARBA" id="ARBA00023015"/>
    </source>
</evidence>
<dbReference type="Pfam" id="PF17219">
    <property type="entry name" value="YAF2_RYBP"/>
    <property type="match status" value="1"/>
</dbReference>
<keyword evidence="7" id="KW-0539">Nucleus</keyword>
<keyword evidence="4" id="KW-0862">Zinc</keyword>
<dbReference type="InterPro" id="IPR001876">
    <property type="entry name" value="Znf_RanBP2"/>
</dbReference>
<dbReference type="Pfam" id="PF00641">
    <property type="entry name" value="Zn_ribbon_RanBP"/>
    <property type="match status" value="1"/>
</dbReference>
<feature type="compositionally biased region" description="Polar residues" evidence="9">
    <location>
        <begin position="273"/>
        <end position="292"/>
    </location>
</feature>
<keyword evidence="3 8" id="KW-0863">Zinc-finger</keyword>
<name>A0A9Q0M5U9_BLOTA</name>
<dbReference type="PROSITE" id="PS50199">
    <property type="entry name" value="ZF_RANBP2_2"/>
    <property type="match status" value="1"/>
</dbReference>
<keyword evidence="12" id="KW-1185">Reference proteome</keyword>
<dbReference type="InterPro" id="IPR033774">
    <property type="entry name" value="YAF2_RYBP"/>
</dbReference>
<evidence type="ECO:0000256" key="8">
    <source>
        <dbReference type="PROSITE-ProRule" id="PRU00322"/>
    </source>
</evidence>
<dbReference type="InterPro" id="IPR039958">
    <property type="entry name" value="RYBP/YAF2"/>
</dbReference>
<accession>A0A9Q0M5U9</accession>
<comment type="subcellular location">
    <subcellularLocation>
        <location evidence="1">Nucleus</location>
    </subcellularLocation>
</comment>
<feature type="compositionally biased region" description="Polar residues" evidence="9">
    <location>
        <begin position="49"/>
        <end position="60"/>
    </location>
</feature>
<dbReference type="PROSITE" id="PS01358">
    <property type="entry name" value="ZF_RANBP2_1"/>
    <property type="match status" value="1"/>
</dbReference>
<dbReference type="GO" id="GO:0003712">
    <property type="term" value="F:transcription coregulator activity"/>
    <property type="evidence" value="ECO:0007669"/>
    <property type="project" value="TreeGrafter"/>
</dbReference>
<dbReference type="PANTHER" id="PTHR12920:SF4">
    <property type="entry name" value="GEO03726P1"/>
    <property type="match status" value="1"/>
</dbReference>
<feature type="region of interest" description="Disordered" evidence="9">
    <location>
        <begin position="233"/>
        <end position="329"/>
    </location>
</feature>
<evidence type="ECO:0000313" key="12">
    <source>
        <dbReference type="Proteomes" id="UP001142055"/>
    </source>
</evidence>
<dbReference type="GO" id="GO:0003677">
    <property type="term" value="F:DNA binding"/>
    <property type="evidence" value="ECO:0007669"/>
    <property type="project" value="TreeGrafter"/>
</dbReference>
<protein>
    <recommendedName>
        <fullName evidence="10">RanBP2-type domain-containing protein</fullName>
    </recommendedName>
</protein>
<dbReference type="AlphaFoldDB" id="A0A9Q0M5U9"/>
<keyword evidence="2" id="KW-0479">Metal-binding</keyword>
<feature type="compositionally biased region" description="Low complexity" evidence="9">
    <location>
        <begin position="82"/>
        <end position="101"/>
    </location>
</feature>
<evidence type="ECO:0000256" key="6">
    <source>
        <dbReference type="ARBA" id="ARBA00023163"/>
    </source>
</evidence>
<evidence type="ECO:0000313" key="11">
    <source>
        <dbReference type="EMBL" id="KAJ6219472.1"/>
    </source>
</evidence>
<feature type="compositionally biased region" description="Polar residues" evidence="9">
    <location>
        <begin position="124"/>
        <end position="145"/>
    </location>
</feature>
<keyword evidence="6" id="KW-0804">Transcription</keyword>
<dbReference type="PANTHER" id="PTHR12920">
    <property type="entry name" value="RYBP AND YAF2-RELATED"/>
    <property type="match status" value="1"/>
</dbReference>
<evidence type="ECO:0000256" key="7">
    <source>
        <dbReference type="ARBA" id="ARBA00023242"/>
    </source>
</evidence>
<proteinExistence type="predicted"/>
<evidence type="ECO:0000256" key="3">
    <source>
        <dbReference type="ARBA" id="ARBA00022771"/>
    </source>
</evidence>
<feature type="compositionally biased region" description="Basic and acidic residues" evidence="9">
    <location>
        <begin position="257"/>
        <end position="269"/>
    </location>
</feature>
<keyword evidence="5" id="KW-0805">Transcription regulation</keyword>
<evidence type="ECO:0000256" key="2">
    <source>
        <dbReference type="ARBA" id="ARBA00022723"/>
    </source>
</evidence>
<dbReference type="SUPFAM" id="SSF90209">
    <property type="entry name" value="Ran binding protein zinc finger-like"/>
    <property type="match status" value="1"/>
</dbReference>
<feature type="domain" description="RanBP2-type" evidence="10">
    <location>
        <begin position="3"/>
        <end position="32"/>
    </location>
</feature>
<dbReference type="SMART" id="SM00547">
    <property type="entry name" value="ZnF_RBZ"/>
    <property type="match status" value="1"/>
</dbReference>
<sequence length="329" mass="35951">MDDSNSWNCSVCTYRNSAEAFKCLMCDVRKGTSTRKPRINPEMVAKQVARQQEQIKQQALKSVVKPRSSNSDRSSRKIDDMNGNSNSSIASSNPNSPSANGYQCSSPEPPTANADPHYFDNIGKPNTTASGSKAPIPSSSRNSFKTDSDDEVDENEHVDGHDQATSTVRNGGNHNNKVINNNRKGKLLNPKAKLKNVNRSNAQSRKVTVNNVTVIITEFSVIKNQRRLSEVTSNQIKNEKGESKKSSSAKETSAKNSGKEKKMNGELKKTPGKSGNNKSTKQEDSTLITPSPVNKKRSSNASESNNEHHNNNGHHGYTQKKIATGGDNH</sequence>
<evidence type="ECO:0000259" key="10">
    <source>
        <dbReference type="PROSITE" id="PS50199"/>
    </source>
</evidence>
<comment type="caution">
    <text evidence="11">The sequence shown here is derived from an EMBL/GenBank/DDBJ whole genome shotgun (WGS) entry which is preliminary data.</text>
</comment>
<dbReference type="Gene3D" id="4.10.1060.10">
    <property type="entry name" value="Zinc finger, RanBP2-type"/>
    <property type="match status" value="1"/>
</dbReference>
<dbReference type="GO" id="GO:0045893">
    <property type="term" value="P:positive regulation of DNA-templated transcription"/>
    <property type="evidence" value="ECO:0007669"/>
    <property type="project" value="InterPro"/>
</dbReference>
<dbReference type="Proteomes" id="UP001142055">
    <property type="component" value="Chromosome 2"/>
</dbReference>
<reference evidence="11" key="1">
    <citation type="submission" date="2022-12" db="EMBL/GenBank/DDBJ databases">
        <title>Genome assemblies of Blomia tropicalis.</title>
        <authorList>
            <person name="Cui Y."/>
        </authorList>
    </citation>
    <scope>NUCLEOTIDE SEQUENCE</scope>
    <source>
        <tissue evidence="11">Adult mites</tissue>
    </source>
</reference>
<dbReference type="OrthoDB" id="10063208at2759"/>
<feature type="compositionally biased region" description="Low complexity" evidence="9">
    <location>
        <begin position="170"/>
        <end position="182"/>
    </location>
</feature>
<evidence type="ECO:0000256" key="1">
    <source>
        <dbReference type="ARBA" id="ARBA00004123"/>
    </source>
</evidence>